<dbReference type="Proteomes" id="UP000034392">
    <property type="component" value="Chromosome"/>
</dbReference>
<dbReference type="RefSeq" id="WP_235979033.1">
    <property type="nucleotide sequence ID" value="NZ_CP011452.2"/>
</dbReference>
<evidence type="ECO:0000256" key="3">
    <source>
        <dbReference type="ARBA" id="ARBA00018392"/>
    </source>
</evidence>
<dbReference type="GO" id="GO:0005576">
    <property type="term" value="C:extracellular region"/>
    <property type="evidence" value="ECO:0007669"/>
    <property type="project" value="UniProtKB-SubCell"/>
</dbReference>
<dbReference type="InterPro" id="IPR001736">
    <property type="entry name" value="PLipase_D/transphosphatidylase"/>
</dbReference>
<keyword evidence="4" id="KW-0964">Secreted</keyword>
<evidence type="ECO:0000256" key="4">
    <source>
        <dbReference type="ARBA" id="ARBA00022525"/>
    </source>
</evidence>
<proteinExistence type="predicted"/>
<dbReference type="PROSITE" id="PS50035">
    <property type="entry name" value="PLD"/>
    <property type="match status" value="2"/>
</dbReference>
<dbReference type="PANTHER" id="PTHR21248">
    <property type="entry name" value="CARDIOLIPIN SYNTHASE"/>
    <property type="match status" value="1"/>
</dbReference>
<dbReference type="EMBL" id="CP011452">
    <property type="protein sequence ID" value="AKH42763.1"/>
    <property type="molecule type" value="Genomic_DNA"/>
</dbReference>
<reference evidence="6" key="1">
    <citation type="submission" date="2015-05" db="EMBL/GenBank/DDBJ databases">
        <title>The complete genome of Altererythrobacter atlanticus strain 26DY36.</title>
        <authorList>
            <person name="Wu Y.-H."/>
            <person name="Cheng H."/>
            <person name="Wu X.-W."/>
        </authorList>
    </citation>
    <scope>NUCLEOTIDE SEQUENCE [LARGE SCALE GENOMIC DNA]</scope>
    <source>
        <strain evidence="6">26DY36</strain>
    </source>
</reference>
<comment type="subcellular location">
    <subcellularLocation>
        <location evidence="2">Secreted</location>
    </subcellularLocation>
</comment>
<dbReference type="CDD" id="cd09159">
    <property type="entry name" value="PLDc_ybhO_like_2"/>
    <property type="match status" value="1"/>
</dbReference>
<dbReference type="SMART" id="SM00155">
    <property type="entry name" value="PLDc"/>
    <property type="match status" value="2"/>
</dbReference>
<accession>A0A0F7KQG3</accession>
<comment type="function">
    <text evidence="1">Could be a virulence factor.</text>
</comment>
<dbReference type="CDD" id="cd09110">
    <property type="entry name" value="PLDc_CLS_1"/>
    <property type="match status" value="1"/>
</dbReference>
<evidence type="ECO:0000256" key="1">
    <source>
        <dbReference type="ARBA" id="ARBA00003145"/>
    </source>
</evidence>
<evidence type="ECO:0000313" key="6">
    <source>
        <dbReference type="EMBL" id="AKH42763.1"/>
    </source>
</evidence>
<dbReference type="SUPFAM" id="SSF56024">
    <property type="entry name" value="Phospholipase D/nuclease"/>
    <property type="match status" value="2"/>
</dbReference>
<dbReference type="KEGG" id="aay:WYH_01727"/>
<keyword evidence="7" id="KW-1185">Reference proteome</keyword>
<dbReference type="PANTHER" id="PTHR21248:SF12">
    <property type="entry name" value="CARDIOLIPIN SYNTHASE C"/>
    <property type="match status" value="1"/>
</dbReference>
<evidence type="ECO:0000313" key="7">
    <source>
        <dbReference type="Proteomes" id="UP000034392"/>
    </source>
</evidence>
<dbReference type="Gene3D" id="3.30.870.10">
    <property type="entry name" value="Endonuclease Chain A"/>
    <property type="match status" value="2"/>
</dbReference>
<organism evidence="6 7">
    <name type="scientific">Croceibacterium atlanticum</name>
    <dbReference type="NCBI Taxonomy" id="1267766"/>
    <lineage>
        <taxon>Bacteria</taxon>
        <taxon>Pseudomonadati</taxon>
        <taxon>Pseudomonadota</taxon>
        <taxon>Alphaproteobacteria</taxon>
        <taxon>Sphingomonadales</taxon>
        <taxon>Erythrobacteraceae</taxon>
        <taxon>Croceibacterium</taxon>
    </lineage>
</organism>
<name>A0A0F7KQG3_9SPHN</name>
<dbReference type="InterPro" id="IPR025202">
    <property type="entry name" value="PLD-like_dom"/>
</dbReference>
<dbReference type="GO" id="GO:0030572">
    <property type="term" value="F:phosphatidyltransferase activity"/>
    <property type="evidence" value="ECO:0007669"/>
    <property type="project" value="UniProtKB-ARBA"/>
</dbReference>
<dbReference type="PATRIC" id="fig|1267766.3.peg.1743"/>
<evidence type="ECO:0000256" key="5">
    <source>
        <dbReference type="ARBA" id="ARBA00029594"/>
    </source>
</evidence>
<evidence type="ECO:0000256" key="2">
    <source>
        <dbReference type="ARBA" id="ARBA00004613"/>
    </source>
</evidence>
<keyword evidence="6" id="KW-0808">Transferase</keyword>
<dbReference type="STRING" id="1267766.WYH_01727"/>
<dbReference type="GO" id="GO:0032049">
    <property type="term" value="P:cardiolipin biosynthetic process"/>
    <property type="evidence" value="ECO:0007669"/>
    <property type="project" value="UniProtKB-ARBA"/>
</dbReference>
<dbReference type="AlphaFoldDB" id="A0A0F7KQG3"/>
<dbReference type="Pfam" id="PF13091">
    <property type="entry name" value="PLDc_2"/>
    <property type="match status" value="2"/>
</dbReference>
<sequence>MTEPAELRDDALPPMADYRDPAPFFHHSHGVDLGFYPAGHDRLHILLQLIGEARQSLKLAFYIFAMDEAGRKLRDALAQAAERGVSVTLILDDFGSDAHDGFFAPLIQAGGRVQRFGRRWNARYLIRNHQKLVIVDGERAMIGGFNITNAYFDPPQVNGWNDLGVTIRGGAVVHELADWFALLQQWTAGKKISVRRVRRQARGWGDGCGPVRWLVGGPSERLSPWARCVIDEIGKARRLDMMMAYFSPRRGLVRRIGAVARRGAARLLLAAKSDNQATIGASRALYTKLMRDGVSIHEFEPCKLHTKLIVIDDAVYLGSANFDMRSLYLNLELMLRVEDAQLAEKMRQFIADHLPYSTRITPQLHSRRKTLANRIRWTLSWFLVTVVDYTVTRRLNLGLKAPASPPADQGGA</sequence>
<protein>
    <recommendedName>
        <fullName evidence="3">Phospholipase D</fullName>
    </recommendedName>
    <alternativeName>
        <fullName evidence="5">Choline phosphatase</fullName>
    </alternativeName>
</protein>
<gene>
    <name evidence="6" type="primary">clsA_1</name>
    <name evidence="6" type="ORF">WYH_01727</name>
</gene>